<dbReference type="Gene3D" id="3.40.630.30">
    <property type="match status" value="1"/>
</dbReference>
<keyword evidence="5" id="KW-1185">Reference proteome</keyword>
<evidence type="ECO:0000313" key="4">
    <source>
        <dbReference type="EMBL" id="MUN42549.1"/>
    </source>
</evidence>
<feature type="domain" description="N-acetyltransferase" evidence="3">
    <location>
        <begin position="1"/>
        <end position="167"/>
    </location>
</feature>
<evidence type="ECO:0000313" key="5">
    <source>
        <dbReference type="Proteomes" id="UP000432015"/>
    </source>
</evidence>
<evidence type="ECO:0000256" key="1">
    <source>
        <dbReference type="ARBA" id="ARBA00022679"/>
    </source>
</evidence>
<gene>
    <name evidence="4" type="ORF">GNZ18_39060</name>
</gene>
<keyword evidence="1 4" id="KW-0808">Transferase</keyword>
<dbReference type="GO" id="GO:0016747">
    <property type="term" value="F:acyltransferase activity, transferring groups other than amino-acyl groups"/>
    <property type="evidence" value="ECO:0007669"/>
    <property type="project" value="InterPro"/>
</dbReference>
<dbReference type="Proteomes" id="UP000432015">
    <property type="component" value="Unassembled WGS sequence"/>
</dbReference>
<dbReference type="AlphaFoldDB" id="A0A7K1LDQ4"/>
<comment type="caution">
    <text evidence="4">The sequence shown here is derived from an EMBL/GenBank/DDBJ whole genome shotgun (WGS) entry which is preliminary data.</text>
</comment>
<proteinExistence type="predicted"/>
<dbReference type="EMBL" id="WOFH01000022">
    <property type="protein sequence ID" value="MUN42549.1"/>
    <property type="molecule type" value="Genomic_DNA"/>
</dbReference>
<protein>
    <submittedName>
        <fullName evidence="4">GNAT family N-acetyltransferase</fullName>
    </submittedName>
</protein>
<dbReference type="InterPro" id="IPR050832">
    <property type="entry name" value="Bact_Acetyltransf"/>
</dbReference>
<dbReference type="SUPFAM" id="SSF55729">
    <property type="entry name" value="Acyl-CoA N-acyltransferases (Nat)"/>
    <property type="match status" value="1"/>
</dbReference>
<keyword evidence="2" id="KW-0012">Acyltransferase</keyword>
<accession>A0A7K1LDQ4</accession>
<dbReference type="PROSITE" id="PS51186">
    <property type="entry name" value="GNAT"/>
    <property type="match status" value="1"/>
</dbReference>
<dbReference type="PANTHER" id="PTHR43877">
    <property type="entry name" value="AMINOALKYLPHOSPHONATE N-ACETYLTRANSFERASE-RELATED-RELATED"/>
    <property type="match status" value="1"/>
</dbReference>
<organism evidence="4 5">
    <name type="scientific">Actinomadura litoris</name>
    <dbReference type="NCBI Taxonomy" id="2678616"/>
    <lineage>
        <taxon>Bacteria</taxon>
        <taxon>Bacillati</taxon>
        <taxon>Actinomycetota</taxon>
        <taxon>Actinomycetes</taxon>
        <taxon>Streptosporangiales</taxon>
        <taxon>Thermomonosporaceae</taxon>
        <taxon>Actinomadura</taxon>
    </lineage>
</organism>
<dbReference type="InterPro" id="IPR000182">
    <property type="entry name" value="GNAT_dom"/>
</dbReference>
<evidence type="ECO:0000256" key="2">
    <source>
        <dbReference type="ARBA" id="ARBA00023315"/>
    </source>
</evidence>
<dbReference type="InterPro" id="IPR016181">
    <property type="entry name" value="Acyl_CoA_acyltransferase"/>
</dbReference>
<reference evidence="4 5" key="1">
    <citation type="submission" date="2019-11" db="EMBL/GenBank/DDBJ databases">
        <authorList>
            <person name="Cao P."/>
        </authorList>
    </citation>
    <scope>NUCLEOTIDE SEQUENCE [LARGE SCALE GENOMIC DNA]</scope>
    <source>
        <strain evidence="4 5">NEAU-AAG5</strain>
    </source>
</reference>
<name>A0A7K1LDQ4_9ACTN</name>
<dbReference type="CDD" id="cd04301">
    <property type="entry name" value="NAT_SF"/>
    <property type="match status" value="1"/>
</dbReference>
<dbReference type="RefSeq" id="WP_156222344.1">
    <property type="nucleotide sequence ID" value="NZ_WOFH01000022.1"/>
</dbReference>
<dbReference type="Pfam" id="PF00583">
    <property type="entry name" value="Acetyltransf_1"/>
    <property type="match status" value="1"/>
</dbReference>
<evidence type="ECO:0000259" key="3">
    <source>
        <dbReference type="PROSITE" id="PS51186"/>
    </source>
</evidence>
<sequence length="168" mass="18296">MEIRRGGMRDVPTIMVMFDAAVAWLVANGRPDQWGTEPWSADPAKVERITGIVRTNDVWMAELDGRPAGVIAVGKEPPSYVDAADEPELYINLLLTDREFTGRGVGGALIAKAGEEARAWGVGLMRVDCYAGGGGPLVDYYRRHGFEPVRTVKVKEAPVQVLSQRITG</sequence>